<sequence>SKKRKKKRGSEDKKSEEAGGNGAPKSAESDRNTVCPWEDDDPSIKTGSLLAAMFALKAIGTATNKDGSTSDTTFVKTYATFGYL</sequence>
<protein>
    <submittedName>
        <fullName evidence="2">Uncharacterized protein</fullName>
    </submittedName>
</protein>
<evidence type="ECO:0000313" key="2">
    <source>
        <dbReference type="EnsemblMetazoa" id="MESCA001469-PA"/>
    </source>
</evidence>
<name>T1GDS3_MEGSC</name>
<dbReference type="HOGENOM" id="CLU_2533971_0_0_1"/>
<dbReference type="EnsemblMetazoa" id="MESCA001469-RA">
    <property type="protein sequence ID" value="MESCA001469-PA"/>
    <property type="gene ID" value="MESCA001469"/>
</dbReference>
<reference evidence="3" key="1">
    <citation type="submission" date="2013-02" db="EMBL/GenBank/DDBJ databases">
        <authorList>
            <person name="Hughes D."/>
        </authorList>
    </citation>
    <scope>NUCLEOTIDE SEQUENCE</scope>
    <source>
        <strain>Durham</strain>
        <strain evidence="3">NC isolate 2 -- Noor lab</strain>
    </source>
</reference>
<evidence type="ECO:0000256" key="1">
    <source>
        <dbReference type="SAM" id="MobiDB-lite"/>
    </source>
</evidence>
<proteinExistence type="predicted"/>
<evidence type="ECO:0000313" key="3">
    <source>
        <dbReference type="Proteomes" id="UP000015102"/>
    </source>
</evidence>
<dbReference type="EMBL" id="CAQQ02098772">
    <property type="status" value="NOT_ANNOTATED_CDS"/>
    <property type="molecule type" value="Genomic_DNA"/>
</dbReference>
<dbReference type="EMBL" id="CAQQ02098774">
    <property type="status" value="NOT_ANNOTATED_CDS"/>
    <property type="molecule type" value="Genomic_DNA"/>
</dbReference>
<dbReference type="STRING" id="36166.T1GDS3"/>
<dbReference type="EMBL" id="CAQQ02098773">
    <property type="status" value="NOT_ANNOTATED_CDS"/>
    <property type="molecule type" value="Genomic_DNA"/>
</dbReference>
<reference evidence="2" key="2">
    <citation type="submission" date="2015-06" db="UniProtKB">
        <authorList>
            <consortium name="EnsemblMetazoa"/>
        </authorList>
    </citation>
    <scope>IDENTIFICATION</scope>
</reference>
<feature type="region of interest" description="Disordered" evidence="1">
    <location>
        <begin position="1"/>
        <end position="40"/>
    </location>
</feature>
<keyword evidence="3" id="KW-1185">Reference proteome</keyword>
<organism evidence="2 3">
    <name type="scientific">Megaselia scalaris</name>
    <name type="common">Humpbacked fly</name>
    <name type="synonym">Phora scalaris</name>
    <dbReference type="NCBI Taxonomy" id="36166"/>
    <lineage>
        <taxon>Eukaryota</taxon>
        <taxon>Metazoa</taxon>
        <taxon>Ecdysozoa</taxon>
        <taxon>Arthropoda</taxon>
        <taxon>Hexapoda</taxon>
        <taxon>Insecta</taxon>
        <taxon>Pterygota</taxon>
        <taxon>Neoptera</taxon>
        <taxon>Endopterygota</taxon>
        <taxon>Diptera</taxon>
        <taxon>Brachycera</taxon>
        <taxon>Muscomorpha</taxon>
        <taxon>Platypezoidea</taxon>
        <taxon>Phoridae</taxon>
        <taxon>Megaseliini</taxon>
        <taxon>Megaselia</taxon>
    </lineage>
</organism>
<accession>T1GDS3</accession>
<dbReference type="AlphaFoldDB" id="T1GDS3"/>
<dbReference type="Proteomes" id="UP000015102">
    <property type="component" value="Unassembled WGS sequence"/>
</dbReference>